<dbReference type="PROSITE" id="PS00600">
    <property type="entry name" value="AA_TRANSFER_CLASS_3"/>
    <property type="match status" value="1"/>
</dbReference>
<dbReference type="Pfam" id="PF00202">
    <property type="entry name" value="Aminotran_3"/>
    <property type="match status" value="1"/>
</dbReference>
<organism evidence="4 5">
    <name type="scientific">Naumannella cuiyingiana</name>
    <dbReference type="NCBI Taxonomy" id="1347891"/>
    <lineage>
        <taxon>Bacteria</taxon>
        <taxon>Bacillati</taxon>
        <taxon>Actinomycetota</taxon>
        <taxon>Actinomycetes</taxon>
        <taxon>Propionibacteriales</taxon>
        <taxon>Propionibacteriaceae</taxon>
        <taxon>Naumannella</taxon>
    </lineage>
</organism>
<dbReference type="PANTHER" id="PTHR45688">
    <property type="match status" value="1"/>
</dbReference>
<dbReference type="InterPro" id="IPR015421">
    <property type="entry name" value="PyrdxlP-dep_Trfase_major"/>
</dbReference>
<accession>A0A7Z0D8X1</accession>
<keyword evidence="4" id="KW-0032">Aminotransferase</keyword>
<dbReference type="PANTHER" id="PTHR45688:SF13">
    <property type="entry name" value="ALANINE--GLYOXYLATE AMINOTRANSFERASE 2-LIKE"/>
    <property type="match status" value="1"/>
</dbReference>
<dbReference type="GO" id="GO:0008483">
    <property type="term" value="F:transaminase activity"/>
    <property type="evidence" value="ECO:0007669"/>
    <property type="project" value="UniProtKB-KW"/>
</dbReference>
<evidence type="ECO:0000256" key="3">
    <source>
        <dbReference type="RuleBase" id="RU003560"/>
    </source>
</evidence>
<dbReference type="Gene3D" id="3.90.1150.10">
    <property type="entry name" value="Aspartate Aminotransferase, domain 1"/>
    <property type="match status" value="1"/>
</dbReference>
<gene>
    <name evidence="4" type="ORF">GGQ54_001522</name>
</gene>
<evidence type="ECO:0000313" key="5">
    <source>
        <dbReference type="Proteomes" id="UP000527616"/>
    </source>
</evidence>
<dbReference type="Gene3D" id="3.40.640.10">
    <property type="entry name" value="Type I PLP-dependent aspartate aminotransferase-like (Major domain)"/>
    <property type="match status" value="1"/>
</dbReference>
<keyword evidence="2 3" id="KW-0663">Pyridoxal phosphate</keyword>
<dbReference type="Proteomes" id="UP000527616">
    <property type="component" value="Unassembled WGS sequence"/>
</dbReference>
<dbReference type="InterPro" id="IPR005814">
    <property type="entry name" value="Aminotrans_3"/>
</dbReference>
<comment type="similarity">
    <text evidence="1 3">Belongs to the class-III pyridoxal-phosphate-dependent aminotransferase family.</text>
</comment>
<keyword evidence="5" id="KW-1185">Reference proteome</keyword>
<protein>
    <submittedName>
        <fullName evidence="4">4-aminobutyrate aminotransferase-like enzyme</fullName>
    </submittedName>
</protein>
<proteinExistence type="inferred from homology"/>
<dbReference type="SUPFAM" id="SSF53383">
    <property type="entry name" value="PLP-dependent transferases"/>
    <property type="match status" value="1"/>
</dbReference>
<dbReference type="InterPro" id="IPR015422">
    <property type="entry name" value="PyrdxlP-dep_Trfase_small"/>
</dbReference>
<keyword evidence="4" id="KW-0808">Transferase</keyword>
<dbReference type="PIRSF" id="PIRSF000521">
    <property type="entry name" value="Transaminase_4ab_Lys_Orn"/>
    <property type="match status" value="1"/>
</dbReference>
<reference evidence="4 5" key="1">
    <citation type="submission" date="2020-07" db="EMBL/GenBank/DDBJ databases">
        <title>Sequencing the genomes of 1000 actinobacteria strains.</title>
        <authorList>
            <person name="Klenk H.-P."/>
        </authorList>
    </citation>
    <scope>NUCLEOTIDE SEQUENCE [LARGE SCALE GENOMIC DNA]</scope>
    <source>
        <strain evidence="4 5">DSM 103164</strain>
    </source>
</reference>
<dbReference type="InterPro" id="IPR049704">
    <property type="entry name" value="Aminotrans_3_PPA_site"/>
</dbReference>
<name>A0A7Z0D8X1_9ACTN</name>
<evidence type="ECO:0000256" key="2">
    <source>
        <dbReference type="ARBA" id="ARBA00022898"/>
    </source>
</evidence>
<evidence type="ECO:0000313" key="4">
    <source>
        <dbReference type="EMBL" id="NYI70962.1"/>
    </source>
</evidence>
<dbReference type="EMBL" id="JACBZS010000001">
    <property type="protein sequence ID" value="NYI70962.1"/>
    <property type="molecule type" value="Genomic_DNA"/>
</dbReference>
<dbReference type="RefSeq" id="WP_218843757.1">
    <property type="nucleotide sequence ID" value="NZ_JACBZS010000001.1"/>
</dbReference>
<evidence type="ECO:0000256" key="1">
    <source>
        <dbReference type="ARBA" id="ARBA00008954"/>
    </source>
</evidence>
<dbReference type="GO" id="GO:0030170">
    <property type="term" value="F:pyridoxal phosphate binding"/>
    <property type="evidence" value="ECO:0007669"/>
    <property type="project" value="InterPro"/>
</dbReference>
<sequence length="441" mass="45611">MAGAAVTGYRSAGAVNPVTVNSFAGEIGALRPAVRDLVRRRMDVLAPAYRLMYAEPLDVSRAAGAYLFDRDGRRYLDLYNNVPGIGHSHPKVAEAVATALTEANPHTRYLSEAVVDYAERLLETFAVEARPPDRVQFCCTGTEANDLAVRIARAAAGRVGVIVTQHAYHGSGGLAVEASPSVAPGEDWVFAVPAPLDGDPAAFAASVSAAAAELDARGFGCAALLLDSAFTSDGVVTDPIGLLGPAYAAARAAGGLVIADEVQPGFGRLGDGWWGHARHGVVPDLITLGKPMGNGLPIAAVVSRSEIFAAYEPAYFNTFAGTPVTVAAARTVLDVIIADGLIEHARSVGARLLGGLQGLFGPAAVRGAGLYAAVDIHDPAGRPDPAATAGLIAALRRRQILVSATGPGGSTLKIRPPLVVTEADIDHFLEVLDDELPRLVG</sequence>
<comment type="caution">
    <text evidence="4">The sequence shown here is derived from an EMBL/GenBank/DDBJ whole genome shotgun (WGS) entry which is preliminary data.</text>
</comment>
<dbReference type="InterPro" id="IPR015424">
    <property type="entry name" value="PyrdxlP-dep_Trfase"/>
</dbReference>
<dbReference type="AlphaFoldDB" id="A0A7Z0D8X1"/>